<gene>
    <name evidence="2" type="ORF">METZ01_LOCUS275599</name>
</gene>
<keyword evidence="1" id="KW-1133">Transmembrane helix</keyword>
<dbReference type="AlphaFoldDB" id="A0A382KGM1"/>
<sequence>MPIVIHTFLAIPLSRIITMDIRYLNWSAGGIWITAAGMTAFLQSASRMRKIQFESQQIDALLKSPISNLDLLIINIARGMMYGIGQFIVAILITSTLNNEYLSLSSILIISIQMFTLILHFSVVGTLIGMLVSNGIFFVNISFILFMGITMGFGNFIPLKYYPYSFITFVNTIPTTAAFENVRSVILHNPFNWAGFFLTLFGTIFIGIITLIISHKIFRKI</sequence>
<organism evidence="2">
    <name type="scientific">marine metagenome</name>
    <dbReference type="NCBI Taxonomy" id="408172"/>
    <lineage>
        <taxon>unclassified sequences</taxon>
        <taxon>metagenomes</taxon>
        <taxon>ecological metagenomes</taxon>
    </lineage>
</organism>
<evidence type="ECO:0008006" key="3">
    <source>
        <dbReference type="Google" id="ProtNLM"/>
    </source>
</evidence>
<reference evidence="2" key="1">
    <citation type="submission" date="2018-05" db="EMBL/GenBank/DDBJ databases">
        <authorList>
            <person name="Lanie J.A."/>
            <person name="Ng W.-L."/>
            <person name="Kazmierczak K.M."/>
            <person name="Andrzejewski T.M."/>
            <person name="Davidsen T.M."/>
            <person name="Wayne K.J."/>
            <person name="Tettelin H."/>
            <person name="Glass J.I."/>
            <person name="Rusch D."/>
            <person name="Podicherti R."/>
            <person name="Tsui H.-C.T."/>
            <person name="Winkler M.E."/>
        </authorList>
    </citation>
    <scope>NUCLEOTIDE SEQUENCE</scope>
</reference>
<feature type="transmembrane region" description="Helical" evidence="1">
    <location>
        <begin position="191"/>
        <end position="213"/>
    </location>
</feature>
<keyword evidence="1" id="KW-0472">Membrane</keyword>
<dbReference type="EMBL" id="UINC01080109">
    <property type="protein sequence ID" value="SVC22745.1"/>
    <property type="molecule type" value="Genomic_DNA"/>
</dbReference>
<feature type="transmembrane region" description="Helical" evidence="1">
    <location>
        <begin position="161"/>
        <end position="179"/>
    </location>
</feature>
<dbReference type="PANTHER" id="PTHR43229">
    <property type="entry name" value="NODULATION PROTEIN J"/>
    <property type="match status" value="1"/>
</dbReference>
<evidence type="ECO:0000313" key="2">
    <source>
        <dbReference type="EMBL" id="SVC22745.1"/>
    </source>
</evidence>
<dbReference type="PANTHER" id="PTHR43229:SF3">
    <property type="entry name" value="ABC-TYPE MULTIDRUG TRANSPORT SYSTEM, PERMEASE COMPONENT"/>
    <property type="match status" value="1"/>
</dbReference>
<name>A0A382KGM1_9ZZZZ</name>
<feature type="transmembrane region" description="Helical" evidence="1">
    <location>
        <begin position="127"/>
        <end position="149"/>
    </location>
</feature>
<feature type="transmembrane region" description="Helical" evidence="1">
    <location>
        <begin position="71"/>
        <end position="94"/>
    </location>
</feature>
<protein>
    <recommendedName>
        <fullName evidence="3">ABC-2 type transporter domain-containing protein</fullName>
    </recommendedName>
</protein>
<feature type="transmembrane region" description="Helical" evidence="1">
    <location>
        <begin position="23"/>
        <end position="42"/>
    </location>
</feature>
<dbReference type="InterPro" id="IPR051784">
    <property type="entry name" value="Nod_factor_ABC_transporter"/>
</dbReference>
<proteinExistence type="predicted"/>
<feature type="transmembrane region" description="Helical" evidence="1">
    <location>
        <begin position="101"/>
        <end position="121"/>
    </location>
</feature>
<accession>A0A382KGM1</accession>
<keyword evidence="1" id="KW-0812">Transmembrane</keyword>
<evidence type="ECO:0000256" key="1">
    <source>
        <dbReference type="SAM" id="Phobius"/>
    </source>
</evidence>